<dbReference type="RefSeq" id="YP_009314085.1">
    <property type="nucleotide sequence ID" value="NC_031660.1"/>
</dbReference>
<sequence>MCICINCIYVHECSTYELITRQHHKNYRDKKQNSLFDPYNPILNVNYIQINNKIHLDWDVIECLSFIEKPGYWQQSF</sequence>
<reference evidence="1" key="2">
    <citation type="submission" date="2016-10" db="EMBL/GenBank/DDBJ databases">
        <authorList>
            <person name="de Groot N.N."/>
        </authorList>
    </citation>
    <scope>NUCLEOTIDE SEQUENCE</scope>
    <source>
        <strain evidence="1">J.0158</strain>
    </source>
</reference>
<dbReference type="InterPro" id="IPR019656">
    <property type="entry name" value="Uncharacterised_Ycf34"/>
</dbReference>
<name>A0A1G4NV21_9FLOR</name>
<dbReference type="AlphaFoldDB" id="A0A1G4NV21"/>
<proteinExistence type="predicted"/>
<dbReference type="GeneID" id="30000542"/>
<keyword evidence="1" id="KW-0934">Plastid</keyword>
<evidence type="ECO:0000313" key="1">
    <source>
        <dbReference type="EMBL" id="SCW22339.1"/>
    </source>
</evidence>
<protein>
    <recommendedName>
        <fullName evidence="2">Ycf34</fullName>
    </recommendedName>
</protein>
<dbReference type="EMBL" id="LT622868">
    <property type="protein sequence ID" value="SCW22339.1"/>
    <property type="molecule type" value="Genomic_DNA"/>
</dbReference>
<evidence type="ECO:0008006" key="2">
    <source>
        <dbReference type="Google" id="ProtNLM"/>
    </source>
</evidence>
<geneLocation type="chloroplast" evidence="1"/>
<keyword evidence="1" id="KW-0150">Chloroplast</keyword>
<reference evidence="1" key="1">
    <citation type="submission" date="2016-10" db="EMBL/GenBank/DDBJ databases">
        <title>Chloroplast genomes as a tool to resolve red algal phylogenies: a case study in the Nemaliales.</title>
        <authorList>
            <person name="Costa J.F."/>
            <person name="Lin S.M."/>
            <person name="Macaya E.C."/>
            <person name="Fernandez-Garcia C."/>
            <person name="Verbruggen H."/>
        </authorList>
    </citation>
    <scope>NUCLEOTIDE SEQUENCE</scope>
    <source>
        <strain evidence="1">J.0158</strain>
    </source>
</reference>
<dbReference type="Pfam" id="PF10718">
    <property type="entry name" value="Ycf34"/>
    <property type="match status" value="1"/>
</dbReference>
<gene>
    <name evidence="1" type="primary">ycf34</name>
    <name evidence="1" type="ORF">J0158_85</name>
</gene>
<accession>A0A1G4NV21</accession>
<organism evidence="1">
    <name type="scientific">Izziella formosana</name>
    <dbReference type="NCBI Taxonomy" id="1653389"/>
    <lineage>
        <taxon>Eukaryota</taxon>
        <taxon>Rhodophyta</taxon>
        <taxon>Florideophyceae</taxon>
        <taxon>Nemaliophycidae</taxon>
        <taxon>Nemaliales</taxon>
        <taxon>Liagoraceae</taxon>
        <taxon>Izziella</taxon>
    </lineage>
</organism>